<keyword evidence="2" id="KW-1185">Reference proteome</keyword>
<dbReference type="Gene3D" id="2.20.25.10">
    <property type="match status" value="1"/>
</dbReference>
<dbReference type="EMBL" id="FNTX01000002">
    <property type="protein sequence ID" value="SEE98506.1"/>
    <property type="molecule type" value="Genomic_DNA"/>
</dbReference>
<protein>
    <submittedName>
        <fullName evidence="1">Uncharacterized protein</fullName>
    </submittedName>
</protein>
<dbReference type="RefSeq" id="WP_089775219.1">
    <property type="nucleotide sequence ID" value="NZ_FNTX01000002.1"/>
</dbReference>
<gene>
    <name evidence="1" type="ORF">SAMN04488554_4120</name>
</gene>
<dbReference type="SUPFAM" id="SSF158997">
    <property type="entry name" value="Trm112p-like"/>
    <property type="match status" value="1"/>
</dbReference>
<organism evidence="1 2">
    <name type="scientific">Ruania alba</name>
    <dbReference type="NCBI Taxonomy" id="648782"/>
    <lineage>
        <taxon>Bacteria</taxon>
        <taxon>Bacillati</taxon>
        <taxon>Actinomycetota</taxon>
        <taxon>Actinomycetes</taxon>
        <taxon>Micrococcales</taxon>
        <taxon>Ruaniaceae</taxon>
        <taxon>Ruania</taxon>
    </lineage>
</organism>
<accession>A0A1H5NAC7</accession>
<dbReference type="AlphaFoldDB" id="A0A1H5NAC7"/>
<dbReference type="OrthoDB" id="9812205at2"/>
<dbReference type="STRING" id="648782.SAMN04488554_4120"/>
<evidence type="ECO:0000313" key="1">
    <source>
        <dbReference type="EMBL" id="SEE98506.1"/>
    </source>
</evidence>
<name>A0A1H5NAC7_9MICO</name>
<dbReference type="Proteomes" id="UP000199220">
    <property type="component" value="Unassembled WGS sequence"/>
</dbReference>
<sequence length="68" mass="7118">MTNPAAIQPVDESLLAILRCPVTGARLRPGAMPDGGPALISEHPERPLAYPVRSGVPILLAHESVALN</sequence>
<reference evidence="2" key="1">
    <citation type="submission" date="2016-10" db="EMBL/GenBank/DDBJ databases">
        <authorList>
            <person name="Varghese N."/>
            <person name="Submissions S."/>
        </authorList>
    </citation>
    <scope>NUCLEOTIDE SEQUENCE [LARGE SCALE GENOMIC DNA]</scope>
    <source>
        <strain evidence="2">DSM 21368</strain>
    </source>
</reference>
<proteinExistence type="predicted"/>
<evidence type="ECO:0000313" key="2">
    <source>
        <dbReference type="Proteomes" id="UP000199220"/>
    </source>
</evidence>